<proteinExistence type="predicted"/>
<keyword evidence="1" id="KW-1133">Transmembrane helix</keyword>
<accession>A0ABY7U0I8</accession>
<reference evidence="2 3" key="1">
    <citation type="submission" date="2023-02" db="EMBL/GenBank/DDBJ databases">
        <title>Genome sequence of Novosphingobium humi KACC 19094.</title>
        <authorList>
            <person name="Kim S."/>
            <person name="Heo J."/>
            <person name="Kwon S.-W."/>
        </authorList>
    </citation>
    <scope>NUCLEOTIDE SEQUENCE [LARGE SCALE GENOMIC DNA]</scope>
    <source>
        <strain evidence="2 3">KACC 19094</strain>
    </source>
</reference>
<protein>
    <submittedName>
        <fullName evidence="2">Uncharacterized protein</fullName>
    </submittedName>
</protein>
<evidence type="ECO:0000313" key="2">
    <source>
        <dbReference type="EMBL" id="WCT78645.1"/>
    </source>
</evidence>
<organism evidence="2 3">
    <name type="scientific">Novosphingobium humi</name>
    <dbReference type="NCBI Taxonomy" id="2282397"/>
    <lineage>
        <taxon>Bacteria</taxon>
        <taxon>Pseudomonadati</taxon>
        <taxon>Pseudomonadota</taxon>
        <taxon>Alphaproteobacteria</taxon>
        <taxon>Sphingomonadales</taxon>
        <taxon>Sphingomonadaceae</taxon>
        <taxon>Novosphingobium</taxon>
    </lineage>
</organism>
<dbReference type="EMBL" id="CP117417">
    <property type="protein sequence ID" value="WCT78645.1"/>
    <property type="molecule type" value="Genomic_DNA"/>
</dbReference>
<sequence>MPLWLKWIWRLFIAFAVIFALIVAVGLWSASQKPKLSAQEIAEGRGCLDDKGSIPDMEAKVRAQFADPDGFRGDGAVELLRGEANDPAIPKDTSLALMRVAGKNRFGGLSFFSASGVLHIKDCTVTMYEVKEEQ</sequence>
<keyword evidence="3" id="KW-1185">Reference proteome</keyword>
<keyword evidence="1" id="KW-0812">Transmembrane</keyword>
<gene>
    <name evidence="2" type="ORF">PQ457_06695</name>
</gene>
<evidence type="ECO:0000313" key="3">
    <source>
        <dbReference type="Proteomes" id="UP001218231"/>
    </source>
</evidence>
<dbReference type="RefSeq" id="WP_273618955.1">
    <property type="nucleotide sequence ID" value="NZ_CP117417.1"/>
</dbReference>
<dbReference type="Proteomes" id="UP001218231">
    <property type="component" value="Chromosome"/>
</dbReference>
<name>A0ABY7U0I8_9SPHN</name>
<evidence type="ECO:0000256" key="1">
    <source>
        <dbReference type="SAM" id="Phobius"/>
    </source>
</evidence>
<keyword evidence="1" id="KW-0472">Membrane</keyword>
<feature type="transmembrane region" description="Helical" evidence="1">
    <location>
        <begin position="7"/>
        <end position="28"/>
    </location>
</feature>